<evidence type="ECO:0000259" key="2">
    <source>
        <dbReference type="Pfam" id="PF14111"/>
    </source>
</evidence>
<feature type="region of interest" description="Disordered" evidence="1">
    <location>
        <begin position="274"/>
        <end position="347"/>
    </location>
</feature>
<sequence length="347" mass="39133">MEIIAKTFTPLWRARNGFKILSFEDHKILFTLDNKEDVDRILESEPWSFDKHLVVMSRYVNESLLEDIQFEKTKLWVQVRGIPIKYMTIEVAKKICSVLGEASVLKDPKIYDGGHFIRVQVPIDLSLPLCRGRLISVGEGGKGKLLEQSHGVTVSTEDSIDGDNISSLIRNKVDGNRKEDSGLKAKVNEEIMVELNKIHETVSNLEIMVELNKTNETVSNLEANNEEVCLAKEFGAASLSGSGKRATKNPTSRDNLRDLSQLKKSRDFLEARSLHSKPNRVASTWTRRERKTKGNTARTYQPLGKKRVTRTEADLPAVSTKRFHANPRNEKSPSVVAGTIVQPRQQQ</sequence>
<dbReference type="AlphaFoldDB" id="A0AAW2C3X2"/>
<feature type="domain" description="DUF4283" evidence="2">
    <location>
        <begin position="4"/>
        <end position="61"/>
    </location>
</feature>
<comment type="caution">
    <text evidence="3">The sequence shown here is derived from an EMBL/GenBank/DDBJ whole genome shotgun (WGS) entry which is preliminary data.</text>
</comment>
<protein>
    <recommendedName>
        <fullName evidence="2">DUF4283 domain-containing protein</fullName>
    </recommendedName>
</protein>
<keyword evidence="4" id="KW-1185">Reference proteome</keyword>
<evidence type="ECO:0000313" key="4">
    <source>
        <dbReference type="Proteomes" id="UP001459277"/>
    </source>
</evidence>
<organism evidence="3 4">
    <name type="scientific">Lithocarpus litseifolius</name>
    <dbReference type="NCBI Taxonomy" id="425828"/>
    <lineage>
        <taxon>Eukaryota</taxon>
        <taxon>Viridiplantae</taxon>
        <taxon>Streptophyta</taxon>
        <taxon>Embryophyta</taxon>
        <taxon>Tracheophyta</taxon>
        <taxon>Spermatophyta</taxon>
        <taxon>Magnoliopsida</taxon>
        <taxon>eudicotyledons</taxon>
        <taxon>Gunneridae</taxon>
        <taxon>Pentapetalae</taxon>
        <taxon>rosids</taxon>
        <taxon>fabids</taxon>
        <taxon>Fagales</taxon>
        <taxon>Fagaceae</taxon>
        <taxon>Lithocarpus</taxon>
    </lineage>
</organism>
<proteinExistence type="predicted"/>
<gene>
    <name evidence="3" type="ORF">SO802_026669</name>
</gene>
<evidence type="ECO:0000313" key="3">
    <source>
        <dbReference type="EMBL" id="KAK9991684.1"/>
    </source>
</evidence>
<reference evidence="3 4" key="1">
    <citation type="submission" date="2024-01" db="EMBL/GenBank/DDBJ databases">
        <title>A telomere-to-telomere, gap-free genome of sweet tea (Lithocarpus litseifolius).</title>
        <authorList>
            <person name="Zhou J."/>
        </authorList>
    </citation>
    <scope>NUCLEOTIDE SEQUENCE [LARGE SCALE GENOMIC DNA]</scope>
    <source>
        <strain evidence="3">Zhou-2022a</strain>
        <tissue evidence="3">Leaf</tissue>
    </source>
</reference>
<dbReference type="Proteomes" id="UP001459277">
    <property type="component" value="Unassembled WGS sequence"/>
</dbReference>
<dbReference type="InterPro" id="IPR025558">
    <property type="entry name" value="DUF4283"/>
</dbReference>
<name>A0AAW2C3X2_9ROSI</name>
<dbReference type="Pfam" id="PF14111">
    <property type="entry name" value="DUF4283"/>
    <property type="match status" value="1"/>
</dbReference>
<dbReference type="PANTHER" id="PTHR31286">
    <property type="entry name" value="GLYCINE-RICH CELL WALL STRUCTURAL PROTEIN 1.8-LIKE"/>
    <property type="match status" value="1"/>
</dbReference>
<dbReference type="EMBL" id="JAZDWU010000009">
    <property type="protein sequence ID" value="KAK9991684.1"/>
    <property type="molecule type" value="Genomic_DNA"/>
</dbReference>
<dbReference type="InterPro" id="IPR040256">
    <property type="entry name" value="At4g02000-like"/>
</dbReference>
<accession>A0AAW2C3X2</accession>
<dbReference type="PANTHER" id="PTHR31286:SF167">
    <property type="entry name" value="OS09G0268800 PROTEIN"/>
    <property type="match status" value="1"/>
</dbReference>
<evidence type="ECO:0000256" key="1">
    <source>
        <dbReference type="SAM" id="MobiDB-lite"/>
    </source>
</evidence>